<evidence type="ECO:0000256" key="1">
    <source>
        <dbReference type="ARBA" id="ARBA00004308"/>
    </source>
</evidence>
<evidence type="ECO:0000259" key="9">
    <source>
        <dbReference type="PROSITE" id="PS50002"/>
    </source>
</evidence>
<keyword evidence="5" id="KW-0175">Coiled coil</keyword>
<dbReference type="PROSITE" id="PS50002">
    <property type="entry name" value="SH3"/>
    <property type="match status" value="1"/>
</dbReference>
<dbReference type="PANTHER" id="PTHR46514:SF3">
    <property type="entry name" value="AMPHIPHYSIN"/>
    <property type="match status" value="1"/>
</dbReference>
<dbReference type="Gene3D" id="2.30.30.40">
    <property type="entry name" value="SH3 Domains"/>
    <property type="match status" value="1"/>
</dbReference>
<feature type="non-terminal residue" evidence="11">
    <location>
        <position position="1"/>
    </location>
</feature>
<evidence type="ECO:0000256" key="4">
    <source>
        <dbReference type="ARBA" id="ARBA00022490"/>
    </source>
</evidence>
<dbReference type="PROSITE" id="PS51021">
    <property type="entry name" value="BAR"/>
    <property type="match status" value="1"/>
</dbReference>
<feature type="compositionally biased region" description="Polar residues" evidence="8">
    <location>
        <begin position="266"/>
        <end position="287"/>
    </location>
</feature>
<dbReference type="FunFam" id="1.20.1270.60:FF:000013">
    <property type="entry name" value="Amphiphysin isoform 2"/>
    <property type="match status" value="1"/>
</dbReference>
<comment type="caution">
    <text evidence="11">The sequence shown here is derived from an EMBL/GenBank/DDBJ whole genome shotgun (WGS) entry which is preliminary data.</text>
</comment>
<evidence type="ECO:0000256" key="5">
    <source>
        <dbReference type="ARBA" id="ARBA00023054"/>
    </source>
</evidence>
<dbReference type="Proteomes" id="UP001177023">
    <property type="component" value="Unassembled WGS sequence"/>
</dbReference>
<gene>
    <name evidence="11" type="ORF">MSPICULIGERA_LOCUS17339</name>
</gene>
<feature type="domain" description="BAR" evidence="10">
    <location>
        <begin position="20"/>
        <end position="237"/>
    </location>
</feature>
<dbReference type="InterPro" id="IPR027267">
    <property type="entry name" value="AH/BAR_dom_sf"/>
</dbReference>
<evidence type="ECO:0000256" key="6">
    <source>
        <dbReference type="ARBA" id="ARBA00023136"/>
    </source>
</evidence>
<dbReference type="PRINTS" id="PR01251">
    <property type="entry name" value="AMPHIPHYSIN"/>
</dbReference>
<dbReference type="InterPro" id="IPR001452">
    <property type="entry name" value="SH3_domain"/>
</dbReference>
<organism evidence="11 12">
    <name type="scientific">Mesorhabditis spiculigera</name>
    <dbReference type="NCBI Taxonomy" id="96644"/>
    <lineage>
        <taxon>Eukaryota</taxon>
        <taxon>Metazoa</taxon>
        <taxon>Ecdysozoa</taxon>
        <taxon>Nematoda</taxon>
        <taxon>Chromadorea</taxon>
        <taxon>Rhabditida</taxon>
        <taxon>Rhabditina</taxon>
        <taxon>Rhabditomorpha</taxon>
        <taxon>Rhabditoidea</taxon>
        <taxon>Rhabditidae</taxon>
        <taxon>Mesorhabditinae</taxon>
        <taxon>Mesorhabditis</taxon>
    </lineage>
</organism>
<dbReference type="PANTHER" id="PTHR46514">
    <property type="entry name" value="AMPHIPHYSIN"/>
    <property type="match status" value="1"/>
</dbReference>
<dbReference type="GO" id="GO:0012505">
    <property type="term" value="C:endomembrane system"/>
    <property type="evidence" value="ECO:0007669"/>
    <property type="project" value="UniProtKB-SubCell"/>
</dbReference>
<dbReference type="GO" id="GO:0005886">
    <property type="term" value="C:plasma membrane"/>
    <property type="evidence" value="ECO:0007669"/>
    <property type="project" value="TreeGrafter"/>
</dbReference>
<dbReference type="SMART" id="SM00721">
    <property type="entry name" value="BAR"/>
    <property type="match status" value="1"/>
</dbReference>
<name>A0AA36G5Q0_9BILA</name>
<keyword evidence="3 7" id="KW-0728">SH3 domain</keyword>
<evidence type="ECO:0000256" key="2">
    <source>
        <dbReference type="ARBA" id="ARBA00004496"/>
    </source>
</evidence>
<feature type="region of interest" description="Disordered" evidence="8">
    <location>
        <begin position="242"/>
        <end position="362"/>
    </location>
</feature>
<dbReference type="SMART" id="SM00326">
    <property type="entry name" value="SH3"/>
    <property type="match status" value="1"/>
</dbReference>
<keyword evidence="6" id="KW-0472">Membrane</keyword>
<proteinExistence type="predicted"/>
<evidence type="ECO:0000256" key="8">
    <source>
        <dbReference type="SAM" id="MobiDB-lite"/>
    </source>
</evidence>
<dbReference type="GO" id="GO:0005543">
    <property type="term" value="F:phospholipid binding"/>
    <property type="evidence" value="ECO:0007669"/>
    <property type="project" value="TreeGrafter"/>
</dbReference>
<feature type="domain" description="SH3" evidence="9">
    <location>
        <begin position="363"/>
        <end position="427"/>
    </location>
</feature>
<keyword evidence="4" id="KW-0963">Cytoplasm</keyword>
<dbReference type="Pfam" id="PF14604">
    <property type="entry name" value="SH3_9"/>
    <property type="match status" value="1"/>
</dbReference>
<keyword evidence="12" id="KW-1185">Reference proteome</keyword>
<dbReference type="SUPFAM" id="SSF103657">
    <property type="entry name" value="BAR/IMD domain-like"/>
    <property type="match status" value="1"/>
</dbReference>
<dbReference type="EMBL" id="CATQJA010002655">
    <property type="protein sequence ID" value="CAJ0579108.1"/>
    <property type="molecule type" value="Genomic_DNA"/>
</dbReference>
<dbReference type="Pfam" id="PF03114">
    <property type="entry name" value="BAR"/>
    <property type="match status" value="1"/>
</dbReference>
<evidence type="ECO:0000256" key="7">
    <source>
        <dbReference type="PROSITE-ProRule" id="PRU00192"/>
    </source>
</evidence>
<sequence length="427" mass="48569">MTDFFNKHIKKTTARTKEKLLEGLGRNKATQDETFDFYANNLQKQSKACERLHKDFKAYSVALKELNKAEKALRDSVREVYEDEWPNKANLTSVSQSIDWEGDNLEKQVCEDMVGSVGQYVQQFAELKKKVEKRGRKLVDYDHARNGYNSLKEGSKKESDPKVAKALTELQQAEQMYKEINGELLEILPATFDSRITFIVDTLQSLFNAQASQQTECAKHHKQMITILDELGESMDSLRVARPPSRIESPSENHKLATPSIERRSPSPSASLERNGDSTRQSITSAISEKSKSTKDSKETKEESEVEEPIQNKVYPKLNAAPPPTASPRSEDKQKKPKREKDPNNPFDESDDEEDLGLGRERKVLRVVESTHKYEPQDTDELAFVAGEKIKVLDSFETDQLDDGWLIGENQDGVRGIFPENFTKNLH</sequence>
<dbReference type="InterPro" id="IPR003005">
    <property type="entry name" value="Amphiphysin"/>
</dbReference>
<accession>A0AA36G5Q0</accession>
<feature type="compositionally biased region" description="Basic and acidic residues" evidence="8">
    <location>
        <begin position="289"/>
        <end position="303"/>
    </location>
</feature>
<evidence type="ECO:0000259" key="10">
    <source>
        <dbReference type="PROSITE" id="PS51021"/>
    </source>
</evidence>
<dbReference type="Gene3D" id="1.20.1270.60">
    <property type="entry name" value="Arfaptin homology (AH) domain/BAR domain"/>
    <property type="match status" value="1"/>
</dbReference>
<evidence type="ECO:0000256" key="3">
    <source>
        <dbReference type="ARBA" id="ARBA00022443"/>
    </source>
</evidence>
<dbReference type="AlphaFoldDB" id="A0AA36G5Q0"/>
<dbReference type="InterPro" id="IPR004148">
    <property type="entry name" value="BAR_dom"/>
</dbReference>
<protein>
    <submittedName>
        <fullName evidence="11">Uncharacterized protein</fullName>
    </submittedName>
</protein>
<evidence type="ECO:0000313" key="12">
    <source>
        <dbReference type="Proteomes" id="UP001177023"/>
    </source>
</evidence>
<feature type="compositionally biased region" description="Basic and acidic residues" evidence="8">
    <location>
        <begin position="249"/>
        <end position="265"/>
    </location>
</feature>
<dbReference type="InterPro" id="IPR036028">
    <property type="entry name" value="SH3-like_dom_sf"/>
</dbReference>
<dbReference type="SUPFAM" id="SSF50044">
    <property type="entry name" value="SH3-domain"/>
    <property type="match status" value="1"/>
</dbReference>
<reference evidence="11" key="1">
    <citation type="submission" date="2023-06" db="EMBL/GenBank/DDBJ databases">
        <authorList>
            <person name="Delattre M."/>
        </authorList>
    </citation>
    <scope>NUCLEOTIDE SEQUENCE</scope>
    <source>
        <strain evidence="11">AF72</strain>
    </source>
</reference>
<comment type="subcellular location">
    <subcellularLocation>
        <location evidence="2">Cytoplasm</location>
    </subcellularLocation>
    <subcellularLocation>
        <location evidence="1">Endomembrane system</location>
    </subcellularLocation>
</comment>
<evidence type="ECO:0000313" key="11">
    <source>
        <dbReference type="EMBL" id="CAJ0579108.1"/>
    </source>
</evidence>
<feature type="compositionally biased region" description="Basic and acidic residues" evidence="8">
    <location>
        <begin position="329"/>
        <end position="343"/>
    </location>
</feature>
<dbReference type="GO" id="GO:0005737">
    <property type="term" value="C:cytoplasm"/>
    <property type="evidence" value="ECO:0007669"/>
    <property type="project" value="UniProtKB-SubCell"/>
</dbReference>